<dbReference type="Pfam" id="PF02518">
    <property type="entry name" value="HATPase_c"/>
    <property type="match status" value="1"/>
</dbReference>
<dbReference type="PROSITE" id="PS50885">
    <property type="entry name" value="HAMP"/>
    <property type="match status" value="1"/>
</dbReference>
<dbReference type="SMART" id="SM00388">
    <property type="entry name" value="HisKA"/>
    <property type="match status" value="1"/>
</dbReference>
<dbReference type="InterPro" id="IPR005467">
    <property type="entry name" value="His_kinase_dom"/>
</dbReference>
<keyword evidence="8" id="KW-0547">Nucleotide-binding</keyword>
<evidence type="ECO:0000256" key="7">
    <source>
        <dbReference type="ARBA" id="ARBA00022692"/>
    </source>
</evidence>
<dbReference type="SUPFAM" id="SSF47384">
    <property type="entry name" value="Homodimeric domain of signal transducing histidine kinase"/>
    <property type="match status" value="1"/>
</dbReference>
<evidence type="ECO:0000256" key="10">
    <source>
        <dbReference type="ARBA" id="ARBA00022840"/>
    </source>
</evidence>
<dbReference type="SUPFAM" id="SSF158472">
    <property type="entry name" value="HAMP domain-like"/>
    <property type="match status" value="1"/>
</dbReference>
<keyword evidence="6" id="KW-0808">Transferase</keyword>
<evidence type="ECO:0000256" key="14">
    <source>
        <dbReference type="SAM" id="Coils"/>
    </source>
</evidence>
<evidence type="ECO:0000313" key="18">
    <source>
        <dbReference type="EMBL" id="QDS36617.1"/>
    </source>
</evidence>
<dbReference type="PROSITE" id="PS50109">
    <property type="entry name" value="HIS_KIN"/>
    <property type="match status" value="1"/>
</dbReference>
<feature type="coiled-coil region" evidence="14">
    <location>
        <begin position="229"/>
        <end position="256"/>
    </location>
</feature>
<keyword evidence="5" id="KW-0597">Phosphoprotein</keyword>
<dbReference type="PRINTS" id="PR00344">
    <property type="entry name" value="BCTRLSENSOR"/>
</dbReference>
<protein>
    <recommendedName>
        <fullName evidence="3">histidine kinase</fullName>
        <ecNumber evidence="3">2.7.13.3</ecNumber>
    </recommendedName>
</protein>
<dbReference type="EC" id="2.7.13.3" evidence="3"/>
<dbReference type="SMART" id="SM00387">
    <property type="entry name" value="HATPase_c"/>
    <property type="match status" value="1"/>
</dbReference>
<proteinExistence type="predicted"/>
<evidence type="ECO:0000256" key="5">
    <source>
        <dbReference type="ARBA" id="ARBA00022553"/>
    </source>
</evidence>
<evidence type="ECO:0000259" key="16">
    <source>
        <dbReference type="PROSITE" id="PS50109"/>
    </source>
</evidence>
<dbReference type="PANTHER" id="PTHR45528">
    <property type="entry name" value="SENSOR HISTIDINE KINASE CPXA"/>
    <property type="match status" value="1"/>
</dbReference>
<dbReference type="InterPro" id="IPR036097">
    <property type="entry name" value="HisK_dim/P_sf"/>
</dbReference>
<organism evidence="18 19">
    <name type="scientific">Brevibacillus brevis</name>
    <name type="common">Bacillus brevis</name>
    <dbReference type="NCBI Taxonomy" id="1393"/>
    <lineage>
        <taxon>Bacteria</taxon>
        <taxon>Bacillati</taxon>
        <taxon>Bacillota</taxon>
        <taxon>Bacilli</taxon>
        <taxon>Bacillales</taxon>
        <taxon>Paenibacillaceae</taxon>
        <taxon>Brevibacillus</taxon>
    </lineage>
</organism>
<feature type="transmembrane region" description="Helical" evidence="15">
    <location>
        <begin position="173"/>
        <end position="194"/>
    </location>
</feature>
<dbReference type="CDD" id="cd00082">
    <property type="entry name" value="HisKA"/>
    <property type="match status" value="1"/>
</dbReference>
<sequence>MGEWLPIHRRSDDMKIKYWLLSTYLLVMLMPVAAIYILYLLVSEYDQRQDLREYFEISERIADMEKVLEDPSLYQTQSVKHYTRLQSIANDTIQIELFRYDGIRFFNSADSTMPFGYQPVHADMLFQNLYQLRKNSRTYSLKKPVFKDGRIIGIFQITLAREEWISSVKTRTFWLVVPLVAFFLLLYLAVVWLLNRKLNQPLVRLMGRMSAFAENRDVTEWKYHSRDEIGELIHHFENMRKQIEKAQQAVLAEQREKEYLVAALAHDVKTPLTSIRAYAEALFLSNHLSDRERREYRTVLFEKIAYMKDMLDDLTMYTALRSSVRETDMAEVDGEEIFEMLFAGYDELCQEKGVLLQTEISVSAALRVNASHMMRLVDNLMNNALRYTNRGRSIGLSAVSSDAPLPSWIFAPFRQEIEELNQDHVLLIVQNEGEAIPDELCERIFEPFFQTDLARSKEGTSSFGLGLSIAAMIMNNHGGNIRVWSSSPYGTTFVCCLKPERKG</sequence>
<dbReference type="Gene3D" id="6.10.340.10">
    <property type="match status" value="1"/>
</dbReference>
<accession>A0A517ICK8</accession>
<feature type="domain" description="HAMP" evidence="17">
    <location>
        <begin position="196"/>
        <end position="248"/>
    </location>
</feature>
<evidence type="ECO:0000256" key="1">
    <source>
        <dbReference type="ARBA" id="ARBA00000085"/>
    </source>
</evidence>
<dbReference type="GO" id="GO:0000155">
    <property type="term" value="F:phosphorelay sensor kinase activity"/>
    <property type="evidence" value="ECO:0007669"/>
    <property type="project" value="InterPro"/>
</dbReference>
<evidence type="ECO:0000256" key="15">
    <source>
        <dbReference type="SAM" id="Phobius"/>
    </source>
</evidence>
<reference evidence="18 19" key="1">
    <citation type="submission" date="2019-07" db="EMBL/GenBank/DDBJ databases">
        <title>Characterization of Brevibacillus brevis HK544, as a potential biocontrol agent.</title>
        <authorList>
            <person name="Kim H."/>
        </authorList>
    </citation>
    <scope>NUCLEOTIDE SEQUENCE [LARGE SCALE GENOMIC DNA]</scope>
    <source>
        <strain evidence="18 19">HK544</strain>
    </source>
</reference>
<evidence type="ECO:0000256" key="9">
    <source>
        <dbReference type="ARBA" id="ARBA00022777"/>
    </source>
</evidence>
<evidence type="ECO:0000256" key="13">
    <source>
        <dbReference type="ARBA" id="ARBA00023136"/>
    </source>
</evidence>
<dbReference type="InterPro" id="IPR050398">
    <property type="entry name" value="HssS/ArlS-like"/>
</dbReference>
<dbReference type="InterPro" id="IPR003661">
    <property type="entry name" value="HisK_dim/P_dom"/>
</dbReference>
<keyword evidence="9 18" id="KW-0418">Kinase</keyword>
<dbReference type="Pfam" id="PF00512">
    <property type="entry name" value="HisKA"/>
    <property type="match status" value="1"/>
</dbReference>
<dbReference type="CDD" id="cd00075">
    <property type="entry name" value="HATPase"/>
    <property type="match status" value="1"/>
</dbReference>
<feature type="transmembrane region" description="Helical" evidence="15">
    <location>
        <begin position="20"/>
        <end position="42"/>
    </location>
</feature>
<dbReference type="InterPro" id="IPR036890">
    <property type="entry name" value="HATPase_C_sf"/>
</dbReference>
<dbReference type="InterPro" id="IPR004358">
    <property type="entry name" value="Sig_transdc_His_kin-like_C"/>
</dbReference>
<dbReference type="PANTHER" id="PTHR45528:SF1">
    <property type="entry name" value="SENSOR HISTIDINE KINASE CPXA"/>
    <property type="match status" value="1"/>
</dbReference>
<dbReference type="InterPro" id="IPR003660">
    <property type="entry name" value="HAMP_dom"/>
</dbReference>
<comment type="subcellular location">
    <subcellularLocation>
        <location evidence="2">Cell membrane</location>
        <topology evidence="2">Multi-pass membrane protein</topology>
    </subcellularLocation>
</comment>
<dbReference type="Proteomes" id="UP000317713">
    <property type="component" value="Chromosome"/>
</dbReference>
<dbReference type="GO" id="GO:0005886">
    <property type="term" value="C:plasma membrane"/>
    <property type="evidence" value="ECO:0007669"/>
    <property type="project" value="UniProtKB-SubCell"/>
</dbReference>
<keyword evidence="4" id="KW-1003">Cell membrane</keyword>
<evidence type="ECO:0000256" key="2">
    <source>
        <dbReference type="ARBA" id="ARBA00004651"/>
    </source>
</evidence>
<dbReference type="CDD" id="cd06225">
    <property type="entry name" value="HAMP"/>
    <property type="match status" value="1"/>
</dbReference>
<dbReference type="Gene3D" id="1.10.287.130">
    <property type="match status" value="1"/>
</dbReference>
<keyword evidence="12" id="KW-0902">Two-component regulatory system</keyword>
<dbReference type="SMART" id="SM00304">
    <property type="entry name" value="HAMP"/>
    <property type="match status" value="1"/>
</dbReference>
<dbReference type="InterPro" id="IPR003594">
    <property type="entry name" value="HATPase_dom"/>
</dbReference>
<dbReference type="AlphaFoldDB" id="A0A517ICK8"/>
<keyword evidence="14" id="KW-0175">Coiled coil</keyword>
<name>A0A517ICK8_BREBE</name>
<keyword evidence="7 15" id="KW-0812">Transmembrane</keyword>
<evidence type="ECO:0000313" key="19">
    <source>
        <dbReference type="Proteomes" id="UP000317713"/>
    </source>
</evidence>
<dbReference type="Pfam" id="PF00672">
    <property type="entry name" value="HAMP"/>
    <property type="match status" value="1"/>
</dbReference>
<comment type="catalytic activity">
    <reaction evidence="1">
        <text>ATP + protein L-histidine = ADP + protein N-phospho-L-histidine.</text>
        <dbReference type="EC" id="2.7.13.3"/>
    </reaction>
</comment>
<dbReference type="Gene3D" id="3.30.565.10">
    <property type="entry name" value="Histidine kinase-like ATPase, C-terminal domain"/>
    <property type="match status" value="1"/>
</dbReference>
<keyword evidence="10" id="KW-0067">ATP-binding</keyword>
<keyword evidence="13 15" id="KW-0472">Membrane</keyword>
<feature type="domain" description="Histidine kinase" evidence="16">
    <location>
        <begin position="263"/>
        <end position="501"/>
    </location>
</feature>
<evidence type="ECO:0000256" key="6">
    <source>
        <dbReference type="ARBA" id="ARBA00022679"/>
    </source>
</evidence>
<evidence type="ECO:0000256" key="8">
    <source>
        <dbReference type="ARBA" id="ARBA00022741"/>
    </source>
</evidence>
<dbReference type="SUPFAM" id="SSF55874">
    <property type="entry name" value="ATPase domain of HSP90 chaperone/DNA topoisomerase II/histidine kinase"/>
    <property type="match status" value="1"/>
</dbReference>
<dbReference type="EMBL" id="CP042161">
    <property type="protein sequence ID" value="QDS36617.1"/>
    <property type="molecule type" value="Genomic_DNA"/>
</dbReference>
<evidence type="ECO:0000256" key="4">
    <source>
        <dbReference type="ARBA" id="ARBA00022475"/>
    </source>
</evidence>
<dbReference type="GO" id="GO:0005524">
    <property type="term" value="F:ATP binding"/>
    <property type="evidence" value="ECO:0007669"/>
    <property type="project" value="UniProtKB-KW"/>
</dbReference>
<evidence type="ECO:0000256" key="11">
    <source>
        <dbReference type="ARBA" id="ARBA00022989"/>
    </source>
</evidence>
<keyword evidence="11 15" id="KW-1133">Transmembrane helix</keyword>
<evidence type="ECO:0000256" key="12">
    <source>
        <dbReference type="ARBA" id="ARBA00023012"/>
    </source>
</evidence>
<evidence type="ECO:0000259" key="17">
    <source>
        <dbReference type="PROSITE" id="PS50885"/>
    </source>
</evidence>
<gene>
    <name evidence="18" type="ORF">FPS98_22950</name>
</gene>
<evidence type="ECO:0000256" key="3">
    <source>
        <dbReference type="ARBA" id="ARBA00012438"/>
    </source>
</evidence>